<keyword evidence="1" id="KW-0472">Membrane</keyword>
<proteinExistence type="predicted"/>
<name>A0A238BSF1_9BILA</name>
<dbReference type="GO" id="GO:0005886">
    <property type="term" value="C:plasma membrane"/>
    <property type="evidence" value="ECO:0007669"/>
    <property type="project" value="TreeGrafter"/>
</dbReference>
<dbReference type="Gene3D" id="2.20.100.10">
    <property type="entry name" value="Thrombospondin type-1 (TSP1) repeat"/>
    <property type="match status" value="2"/>
</dbReference>
<dbReference type="EMBL" id="KZ270018">
    <property type="protein sequence ID" value="OZC07934.1"/>
    <property type="molecule type" value="Genomic_DNA"/>
</dbReference>
<dbReference type="PROSITE" id="PS50092">
    <property type="entry name" value="TSP1"/>
    <property type="match status" value="1"/>
</dbReference>
<feature type="transmembrane region" description="Helical" evidence="1">
    <location>
        <begin position="390"/>
        <end position="416"/>
    </location>
</feature>
<dbReference type="InterPro" id="IPR000884">
    <property type="entry name" value="TSP1_rpt"/>
</dbReference>
<dbReference type="AlphaFoldDB" id="A0A238BSF1"/>
<dbReference type="PANTHER" id="PTHR11311">
    <property type="entry name" value="SPONDIN"/>
    <property type="match status" value="1"/>
</dbReference>
<organism evidence="2 3">
    <name type="scientific">Onchocerca flexuosa</name>
    <dbReference type="NCBI Taxonomy" id="387005"/>
    <lineage>
        <taxon>Eukaryota</taxon>
        <taxon>Metazoa</taxon>
        <taxon>Ecdysozoa</taxon>
        <taxon>Nematoda</taxon>
        <taxon>Chromadorea</taxon>
        <taxon>Rhabditida</taxon>
        <taxon>Spirurina</taxon>
        <taxon>Spiruromorpha</taxon>
        <taxon>Filarioidea</taxon>
        <taxon>Onchocercidae</taxon>
        <taxon>Onchocerca</taxon>
    </lineage>
</organism>
<evidence type="ECO:0000256" key="1">
    <source>
        <dbReference type="SAM" id="Phobius"/>
    </source>
</evidence>
<keyword evidence="1" id="KW-1133">Transmembrane helix</keyword>
<feature type="transmembrane region" description="Helical" evidence="1">
    <location>
        <begin position="120"/>
        <end position="146"/>
    </location>
</feature>
<keyword evidence="3" id="KW-1185">Reference proteome</keyword>
<dbReference type="SMART" id="SM00209">
    <property type="entry name" value="TSP1"/>
    <property type="match status" value="2"/>
</dbReference>
<dbReference type="InterPro" id="IPR051418">
    <property type="entry name" value="Spondin/Thrombospondin_T1"/>
</dbReference>
<dbReference type="PANTHER" id="PTHR11311:SF30">
    <property type="entry name" value="SPONDIN-LIKE TSP1 DOMAIN-CONTAINING PROTEIN"/>
    <property type="match status" value="1"/>
</dbReference>
<sequence length="552" mass="62822">MQNISNTTAADSGEPKVQDALSFTFLFPSNNVCSHIEQILYKKAIVRAYARKSVLLEPTAVQPPNSVLDDDTLKEEPETKEGELTENLSDLTDVEDDIYTRTKSFSSIRLIISLLKDPRLWFLAIVNLVIALISFIIFITTAIFLIEIIEINKTITKISNHERPCLYQWSEWGPCSETCSSSSRLPSRSRYVLKKTIVQARGRFPSCPNNLETMAEHMPCNVYRCPVNLSSITNWTHCVYKDPNILEAGGCYKMRDLPTTNQLIYIDTDNIVQDCDCPDHLFIRKMETVLLTDSVTSKETKQQENKDEQELLNAKIVHGYARKSALSSKNAILPSQEDIEQKTLDEEPEMKEGSLTHELSDMTDLEKDVVTYFSSPSYYIYKRMIRDPRVGALTVMNFVIVLICFGLFITMTIFLVKAFTINNMTAKISENELPCMFQWSEWNTCSATCMSTSETPFRSRHVLKKSIIRSRGSFPSCPKNLATMVEKMPCNIYRCAVNLSSITKWTQCFYKNPNKGALGGCYRIRDIPTINQLIYVDTADVTEDCKCPSLIF</sequence>
<evidence type="ECO:0000313" key="2">
    <source>
        <dbReference type="EMBL" id="OZC07934.1"/>
    </source>
</evidence>
<evidence type="ECO:0000313" key="3">
    <source>
        <dbReference type="Proteomes" id="UP000242913"/>
    </source>
</evidence>
<dbReference type="GO" id="GO:0030036">
    <property type="term" value="P:actin cytoskeleton organization"/>
    <property type="evidence" value="ECO:0007669"/>
    <property type="project" value="TreeGrafter"/>
</dbReference>
<dbReference type="SUPFAM" id="SSF82895">
    <property type="entry name" value="TSP-1 type 1 repeat"/>
    <property type="match status" value="1"/>
</dbReference>
<dbReference type="OrthoDB" id="5814848at2759"/>
<keyword evidence="1" id="KW-0812">Transmembrane</keyword>
<accession>A0A238BSF1</accession>
<dbReference type="Proteomes" id="UP000242913">
    <property type="component" value="Unassembled WGS sequence"/>
</dbReference>
<dbReference type="InterPro" id="IPR036383">
    <property type="entry name" value="TSP1_rpt_sf"/>
</dbReference>
<protein>
    <recommendedName>
        <fullName evidence="4">Thrombospondin type 1 domain protein</fullName>
    </recommendedName>
</protein>
<evidence type="ECO:0008006" key="4">
    <source>
        <dbReference type="Google" id="ProtNLM"/>
    </source>
</evidence>
<reference evidence="2 3" key="1">
    <citation type="submission" date="2015-12" db="EMBL/GenBank/DDBJ databases">
        <title>Draft genome of the nematode, Onchocerca flexuosa.</title>
        <authorList>
            <person name="Mitreva M."/>
        </authorList>
    </citation>
    <scope>NUCLEOTIDE SEQUENCE [LARGE SCALE GENOMIC DNA]</scope>
    <source>
        <strain evidence="2">Red Deer</strain>
    </source>
</reference>
<gene>
    <name evidence="2" type="ORF">X798_05041</name>
</gene>